<feature type="transmembrane region" description="Helical" evidence="7">
    <location>
        <begin position="125"/>
        <end position="149"/>
    </location>
</feature>
<feature type="transmembrane region" description="Helical" evidence="7">
    <location>
        <begin position="64"/>
        <end position="88"/>
    </location>
</feature>
<feature type="transmembrane region" description="Helical" evidence="7">
    <location>
        <begin position="100"/>
        <end position="119"/>
    </location>
</feature>
<dbReference type="RefSeq" id="WP_169504162.1">
    <property type="nucleotide sequence ID" value="NZ_JABBPN010000004.1"/>
</dbReference>
<proteinExistence type="inferred from homology"/>
<dbReference type="Gene3D" id="1.20.1540.10">
    <property type="entry name" value="Rhomboid-like"/>
    <property type="match status" value="1"/>
</dbReference>
<evidence type="ECO:0000256" key="5">
    <source>
        <dbReference type="ARBA" id="ARBA00022989"/>
    </source>
</evidence>
<evidence type="ECO:0000256" key="6">
    <source>
        <dbReference type="ARBA" id="ARBA00023136"/>
    </source>
</evidence>
<keyword evidence="9" id="KW-0645">Protease</keyword>
<evidence type="ECO:0000313" key="9">
    <source>
        <dbReference type="EMBL" id="NMO95374.1"/>
    </source>
</evidence>
<evidence type="ECO:0000256" key="3">
    <source>
        <dbReference type="ARBA" id="ARBA00022692"/>
    </source>
</evidence>
<organism evidence="9 10">
    <name type="scientific">Paenibacillus lemnae</name>
    <dbReference type="NCBI Taxonomy" id="1330551"/>
    <lineage>
        <taxon>Bacteria</taxon>
        <taxon>Bacillati</taxon>
        <taxon>Bacillota</taxon>
        <taxon>Bacilli</taxon>
        <taxon>Bacillales</taxon>
        <taxon>Paenibacillaceae</taxon>
        <taxon>Paenibacillus</taxon>
    </lineage>
</organism>
<comment type="similarity">
    <text evidence="2">Belongs to the peptidase S54 family.</text>
</comment>
<dbReference type="GO" id="GO:0004252">
    <property type="term" value="F:serine-type endopeptidase activity"/>
    <property type="evidence" value="ECO:0007669"/>
    <property type="project" value="InterPro"/>
</dbReference>
<evidence type="ECO:0000256" key="7">
    <source>
        <dbReference type="SAM" id="Phobius"/>
    </source>
</evidence>
<feature type="transmembrane region" description="Helical" evidence="7">
    <location>
        <begin position="161"/>
        <end position="178"/>
    </location>
</feature>
<sequence>MIFVRYENWKSYLRFYPATSLLLLANFVLFLIVSFDGGSTNVETMLRYGALYSLDPYKSDGWRYFASMFLHNGFEHLFFNSFALLVLTPPLERIMGSFRYLVLYLGSGLLGNVLSVSYYAQSSSIPHWLVGASGAIYGVYGGLLYIAMLQRDKMDEASRKMLYTLLIMGAVFSFLPSIGWMAHLGGAIGGFFIYGLMVRLFKSSRM</sequence>
<dbReference type="PANTHER" id="PTHR43731">
    <property type="entry name" value="RHOMBOID PROTEASE"/>
    <property type="match status" value="1"/>
</dbReference>
<accession>A0A848M717</accession>
<protein>
    <submittedName>
        <fullName evidence="9">Rhomboid family intramembrane serine protease</fullName>
    </submittedName>
</protein>
<dbReference type="GO" id="GO:0006508">
    <property type="term" value="P:proteolysis"/>
    <property type="evidence" value="ECO:0007669"/>
    <property type="project" value="UniProtKB-KW"/>
</dbReference>
<feature type="transmembrane region" description="Helical" evidence="7">
    <location>
        <begin position="184"/>
        <end position="201"/>
    </location>
</feature>
<dbReference type="InterPro" id="IPR035952">
    <property type="entry name" value="Rhomboid-like_sf"/>
</dbReference>
<evidence type="ECO:0000313" key="10">
    <source>
        <dbReference type="Proteomes" id="UP000565468"/>
    </source>
</evidence>
<dbReference type="InterPro" id="IPR022764">
    <property type="entry name" value="Peptidase_S54_rhomboid_dom"/>
</dbReference>
<comment type="subcellular location">
    <subcellularLocation>
        <location evidence="1">Membrane</location>
        <topology evidence="1">Multi-pass membrane protein</topology>
    </subcellularLocation>
</comment>
<dbReference type="Proteomes" id="UP000565468">
    <property type="component" value="Unassembled WGS sequence"/>
</dbReference>
<reference evidence="9 10" key="1">
    <citation type="submission" date="2020-04" db="EMBL/GenBank/DDBJ databases">
        <title>Paenibacillus algicola sp. nov., a novel marine bacterium producing alginate lyase.</title>
        <authorList>
            <person name="Huang H."/>
        </authorList>
    </citation>
    <scope>NUCLEOTIDE SEQUENCE [LARGE SCALE GENOMIC DNA]</scope>
    <source>
        <strain evidence="9 10">L7-75</strain>
    </source>
</reference>
<gene>
    <name evidence="9" type="ORF">HII30_06185</name>
</gene>
<keyword evidence="6 7" id="KW-0472">Membrane</keyword>
<dbReference type="GO" id="GO:0016020">
    <property type="term" value="C:membrane"/>
    <property type="evidence" value="ECO:0007669"/>
    <property type="project" value="UniProtKB-SubCell"/>
</dbReference>
<keyword evidence="5 7" id="KW-1133">Transmembrane helix</keyword>
<keyword evidence="4" id="KW-0378">Hydrolase</keyword>
<dbReference type="Pfam" id="PF01694">
    <property type="entry name" value="Rhomboid"/>
    <property type="match status" value="1"/>
</dbReference>
<evidence type="ECO:0000256" key="1">
    <source>
        <dbReference type="ARBA" id="ARBA00004141"/>
    </source>
</evidence>
<comment type="caution">
    <text evidence="9">The sequence shown here is derived from an EMBL/GenBank/DDBJ whole genome shotgun (WGS) entry which is preliminary data.</text>
</comment>
<evidence type="ECO:0000256" key="2">
    <source>
        <dbReference type="ARBA" id="ARBA00009045"/>
    </source>
</evidence>
<evidence type="ECO:0000259" key="8">
    <source>
        <dbReference type="Pfam" id="PF01694"/>
    </source>
</evidence>
<evidence type="ECO:0000256" key="4">
    <source>
        <dbReference type="ARBA" id="ARBA00022801"/>
    </source>
</evidence>
<feature type="domain" description="Peptidase S54 rhomboid" evidence="8">
    <location>
        <begin position="60"/>
        <end position="197"/>
    </location>
</feature>
<dbReference type="InterPro" id="IPR050925">
    <property type="entry name" value="Rhomboid_protease_S54"/>
</dbReference>
<dbReference type="SUPFAM" id="SSF144091">
    <property type="entry name" value="Rhomboid-like"/>
    <property type="match status" value="1"/>
</dbReference>
<dbReference type="PANTHER" id="PTHR43731:SF14">
    <property type="entry name" value="PRESENILIN-ASSOCIATED RHOMBOID-LIKE PROTEIN, MITOCHONDRIAL"/>
    <property type="match status" value="1"/>
</dbReference>
<keyword evidence="3 7" id="KW-0812">Transmembrane</keyword>
<dbReference type="AlphaFoldDB" id="A0A848M717"/>
<name>A0A848M717_PAELE</name>
<feature type="transmembrane region" description="Helical" evidence="7">
    <location>
        <begin position="12"/>
        <end position="35"/>
    </location>
</feature>
<dbReference type="EMBL" id="JABBPN010000004">
    <property type="protein sequence ID" value="NMO95374.1"/>
    <property type="molecule type" value="Genomic_DNA"/>
</dbReference>
<keyword evidence="10" id="KW-1185">Reference proteome</keyword>